<dbReference type="Proteomes" id="UP000265520">
    <property type="component" value="Unassembled WGS sequence"/>
</dbReference>
<sequence>DTGTDTSTSIPSGTPSGQPSHTPSVEVLHEKRGRGEDLEDTTSRKNQKLDMAESSLDVGLHRLTAGVPAADFVLPPAFGHA</sequence>
<proteinExistence type="predicted"/>
<feature type="non-terminal residue" evidence="2">
    <location>
        <position position="81"/>
    </location>
</feature>
<comment type="caution">
    <text evidence="2">The sequence shown here is derived from an EMBL/GenBank/DDBJ whole genome shotgun (WGS) entry which is preliminary data.</text>
</comment>
<evidence type="ECO:0000256" key="1">
    <source>
        <dbReference type="SAM" id="MobiDB-lite"/>
    </source>
</evidence>
<dbReference type="EMBL" id="LXQA010739468">
    <property type="protein sequence ID" value="MCI68607.1"/>
    <property type="molecule type" value="Genomic_DNA"/>
</dbReference>
<evidence type="ECO:0000313" key="2">
    <source>
        <dbReference type="EMBL" id="MCI68607.1"/>
    </source>
</evidence>
<protein>
    <submittedName>
        <fullName evidence="2">Uncharacterized protein</fullName>
    </submittedName>
</protein>
<name>A0A392U732_9FABA</name>
<keyword evidence="3" id="KW-1185">Reference proteome</keyword>
<feature type="compositionally biased region" description="Basic and acidic residues" evidence="1">
    <location>
        <begin position="27"/>
        <end position="50"/>
    </location>
</feature>
<feature type="compositionally biased region" description="Low complexity" evidence="1">
    <location>
        <begin position="1"/>
        <end position="20"/>
    </location>
</feature>
<evidence type="ECO:0000313" key="3">
    <source>
        <dbReference type="Proteomes" id="UP000265520"/>
    </source>
</evidence>
<feature type="non-terminal residue" evidence="2">
    <location>
        <position position="1"/>
    </location>
</feature>
<accession>A0A392U732</accession>
<dbReference type="AlphaFoldDB" id="A0A392U732"/>
<reference evidence="2 3" key="1">
    <citation type="journal article" date="2018" name="Front. Plant Sci.">
        <title>Red Clover (Trifolium pratense) and Zigzag Clover (T. medium) - A Picture of Genomic Similarities and Differences.</title>
        <authorList>
            <person name="Dluhosova J."/>
            <person name="Istvanek J."/>
            <person name="Nedelnik J."/>
            <person name="Repkova J."/>
        </authorList>
    </citation>
    <scope>NUCLEOTIDE SEQUENCE [LARGE SCALE GENOMIC DNA]</scope>
    <source>
        <strain evidence="3">cv. 10/8</strain>
        <tissue evidence="2">Leaf</tissue>
    </source>
</reference>
<organism evidence="2 3">
    <name type="scientific">Trifolium medium</name>
    <dbReference type="NCBI Taxonomy" id="97028"/>
    <lineage>
        <taxon>Eukaryota</taxon>
        <taxon>Viridiplantae</taxon>
        <taxon>Streptophyta</taxon>
        <taxon>Embryophyta</taxon>
        <taxon>Tracheophyta</taxon>
        <taxon>Spermatophyta</taxon>
        <taxon>Magnoliopsida</taxon>
        <taxon>eudicotyledons</taxon>
        <taxon>Gunneridae</taxon>
        <taxon>Pentapetalae</taxon>
        <taxon>rosids</taxon>
        <taxon>fabids</taxon>
        <taxon>Fabales</taxon>
        <taxon>Fabaceae</taxon>
        <taxon>Papilionoideae</taxon>
        <taxon>50 kb inversion clade</taxon>
        <taxon>NPAAA clade</taxon>
        <taxon>Hologalegina</taxon>
        <taxon>IRL clade</taxon>
        <taxon>Trifolieae</taxon>
        <taxon>Trifolium</taxon>
    </lineage>
</organism>
<feature type="region of interest" description="Disordered" evidence="1">
    <location>
        <begin position="1"/>
        <end position="50"/>
    </location>
</feature>